<dbReference type="InterPro" id="IPR013597">
    <property type="entry name" value="Mat_intron_G2"/>
</dbReference>
<dbReference type="GeneID" id="300357257"/>
<organism evidence="2 3">
    <name type="scientific">Streptomyces nojiriensis</name>
    <dbReference type="NCBI Taxonomy" id="66374"/>
    <lineage>
        <taxon>Bacteria</taxon>
        <taxon>Bacillati</taxon>
        <taxon>Actinomycetota</taxon>
        <taxon>Actinomycetes</taxon>
        <taxon>Kitasatosporales</taxon>
        <taxon>Streptomycetaceae</taxon>
        <taxon>Streptomyces</taxon>
    </lineage>
</organism>
<comment type="caution">
    <text evidence="2">The sequence shown here is derived from an EMBL/GenBank/DDBJ whole genome shotgun (WGS) entry which is preliminary data.</text>
</comment>
<name>A0ABQ3SLE9_9ACTN</name>
<dbReference type="Pfam" id="PF08388">
    <property type="entry name" value="GIIM"/>
    <property type="match status" value="1"/>
</dbReference>
<accession>A0ABQ3SLE9</accession>
<evidence type="ECO:0000259" key="1">
    <source>
        <dbReference type="Pfam" id="PF08388"/>
    </source>
</evidence>
<dbReference type="RefSeq" id="WP_373297547.1">
    <property type="nucleotide sequence ID" value="NZ_BMRL01000036.1"/>
</dbReference>
<proteinExistence type="predicted"/>
<gene>
    <name evidence="2" type="ORF">Snoj_28850</name>
</gene>
<reference evidence="3" key="1">
    <citation type="submission" date="2023-07" db="EMBL/GenBank/DDBJ databases">
        <title>Whole genome shotgun sequence of Streptomyces nojiriensis NBRC 13794.</title>
        <authorList>
            <person name="Komaki H."/>
            <person name="Tamura T."/>
        </authorList>
    </citation>
    <scope>NUCLEOTIDE SEQUENCE [LARGE SCALE GENOMIC DNA]</scope>
    <source>
        <strain evidence="3">NBRC 13794</strain>
    </source>
</reference>
<evidence type="ECO:0000313" key="3">
    <source>
        <dbReference type="Proteomes" id="UP000613974"/>
    </source>
</evidence>
<sequence>MDELLASLNRTLRGWANYFRHGVSKAVFSTVDDHAWHRIVRWIFHKHSRLSWRQLRRRFCRPGSWKLICDGVEFTGASSVKVIRYRYRYRYRGSNIPTPWTPRPAVANTGG</sequence>
<feature type="domain" description="Group II intron maturase-specific" evidence="1">
    <location>
        <begin position="1"/>
        <end position="58"/>
    </location>
</feature>
<dbReference type="Proteomes" id="UP000613974">
    <property type="component" value="Unassembled WGS sequence"/>
</dbReference>
<keyword evidence="3" id="KW-1185">Reference proteome</keyword>
<dbReference type="EMBL" id="BNEC01000005">
    <property type="protein sequence ID" value="GHI68967.1"/>
    <property type="molecule type" value="Genomic_DNA"/>
</dbReference>
<protein>
    <recommendedName>
        <fullName evidence="1">Group II intron maturase-specific domain-containing protein</fullName>
    </recommendedName>
</protein>
<evidence type="ECO:0000313" key="2">
    <source>
        <dbReference type="EMBL" id="GHI68967.1"/>
    </source>
</evidence>